<dbReference type="GO" id="GO:0046872">
    <property type="term" value="F:metal ion binding"/>
    <property type="evidence" value="ECO:0007669"/>
    <property type="project" value="UniProtKB-KW"/>
</dbReference>
<evidence type="ECO:0000256" key="2">
    <source>
        <dbReference type="ARBA" id="ARBA00022723"/>
    </source>
</evidence>
<keyword evidence="6" id="KW-1185">Reference proteome</keyword>
<dbReference type="SFLD" id="SFLDS00005">
    <property type="entry name" value="Isoprenoid_Synthase_Type_I"/>
    <property type="match status" value="1"/>
</dbReference>
<keyword evidence="3" id="KW-0460">Magnesium</keyword>
<dbReference type="PANTHER" id="PTHR12001">
    <property type="entry name" value="GERANYLGERANYL PYROPHOSPHATE SYNTHASE"/>
    <property type="match status" value="1"/>
</dbReference>
<dbReference type="OrthoDB" id="6921389at2759"/>
<dbReference type="STRING" id="1789683.A0A1X7R6E6"/>
<protein>
    <submittedName>
        <fullName evidence="5">Similar to Saccharomyces cerevisiae YPL069C BTS1 Geranylgeranyl diphosphate synthase</fullName>
    </submittedName>
</protein>
<dbReference type="Gene3D" id="1.10.600.10">
    <property type="entry name" value="Farnesyl Diphosphate Synthase"/>
    <property type="match status" value="1"/>
</dbReference>
<dbReference type="PANTHER" id="PTHR12001:SF44">
    <property type="entry name" value="GERANYLGERANYL PYROPHOSPHATE SYNTHASE"/>
    <property type="match status" value="1"/>
</dbReference>
<evidence type="ECO:0000313" key="5">
    <source>
        <dbReference type="EMBL" id="SMN21217.1"/>
    </source>
</evidence>
<comment type="similarity">
    <text evidence="4">Belongs to the FPP/GGPP synthase family.</text>
</comment>
<dbReference type="PROSITE" id="PS00723">
    <property type="entry name" value="POLYPRENYL_SYNTHASE_1"/>
    <property type="match status" value="1"/>
</dbReference>
<gene>
    <name evidence="5" type="ORF">KASA_0L02640G</name>
</gene>
<reference evidence="5 6" key="1">
    <citation type="submission" date="2017-04" db="EMBL/GenBank/DDBJ databases">
        <authorList>
            <person name="Afonso C.L."/>
            <person name="Miller P.J."/>
            <person name="Scott M.A."/>
            <person name="Spackman E."/>
            <person name="Goraichik I."/>
            <person name="Dimitrov K.M."/>
            <person name="Suarez D.L."/>
            <person name="Swayne D.E."/>
        </authorList>
    </citation>
    <scope>NUCLEOTIDE SEQUENCE [LARGE SCALE GENOMIC DNA]</scope>
</reference>
<dbReference type="EMBL" id="FXLY01000007">
    <property type="protein sequence ID" value="SMN21217.1"/>
    <property type="molecule type" value="Genomic_DNA"/>
</dbReference>
<dbReference type="PROSITE" id="PS00444">
    <property type="entry name" value="POLYPRENYL_SYNTHASE_2"/>
    <property type="match status" value="1"/>
</dbReference>
<organism evidence="5 6">
    <name type="scientific">Maudiozyma saulgeensis</name>
    <dbReference type="NCBI Taxonomy" id="1789683"/>
    <lineage>
        <taxon>Eukaryota</taxon>
        <taxon>Fungi</taxon>
        <taxon>Dikarya</taxon>
        <taxon>Ascomycota</taxon>
        <taxon>Saccharomycotina</taxon>
        <taxon>Saccharomycetes</taxon>
        <taxon>Saccharomycetales</taxon>
        <taxon>Saccharomycetaceae</taxon>
        <taxon>Maudiozyma</taxon>
    </lineage>
</organism>
<accession>A0A1X7R6E6</accession>
<proteinExistence type="inferred from homology"/>
<evidence type="ECO:0000256" key="1">
    <source>
        <dbReference type="ARBA" id="ARBA00022679"/>
    </source>
</evidence>
<dbReference type="GO" id="GO:0004659">
    <property type="term" value="F:prenyltransferase activity"/>
    <property type="evidence" value="ECO:0007669"/>
    <property type="project" value="InterPro"/>
</dbReference>
<dbReference type="Proteomes" id="UP000196158">
    <property type="component" value="Unassembled WGS sequence"/>
</dbReference>
<dbReference type="AlphaFoldDB" id="A0A1X7R6E6"/>
<keyword evidence="1 4" id="KW-0808">Transferase</keyword>
<evidence type="ECO:0000313" key="6">
    <source>
        <dbReference type="Proteomes" id="UP000196158"/>
    </source>
</evidence>
<sequence length="356" mass="41244">MNKETLKDLLTTSRKWTESDEHILQKPYLHIAKQEGKKFRSKLIETFAIFYNMPKQDIHYLQKIIEILHTASLMIDDIEDNSLMRRGVKTSHLVYGIPMTLNSANYMYFVAMSYVKELGNALPSTQLNDETDKTQIGLMEIFQEELINLHRGQGLELYWRDTNTIPTIDMYFDMVANKTGGLFRLAIRMMEFLANYYEDKKDNKDQKFNLISNSLVPLCNMLGVIYQIRDDYLNLVDDTMQQKKGFAEDITEGKLSFPIIHALAQEANLISIDSTHKPFLKNTIFSRTDNIDEKKTFIKILQDETNSLSYTSDTLKNIISLLNEGNYYPIPILEDCTLDRTKIDILKAMVEKLAAI</sequence>
<dbReference type="CDD" id="cd00685">
    <property type="entry name" value="Trans_IPPS_HT"/>
    <property type="match status" value="1"/>
</dbReference>
<name>A0A1X7R6E6_9SACH</name>
<dbReference type="InterPro" id="IPR033749">
    <property type="entry name" value="Polyprenyl_synt_CS"/>
</dbReference>
<evidence type="ECO:0000256" key="4">
    <source>
        <dbReference type="RuleBase" id="RU004466"/>
    </source>
</evidence>
<dbReference type="Pfam" id="PF00348">
    <property type="entry name" value="polyprenyl_synt"/>
    <property type="match status" value="1"/>
</dbReference>
<keyword evidence="2" id="KW-0479">Metal-binding</keyword>
<dbReference type="SUPFAM" id="SSF48576">
    <property type="entry name" value="Terpenoid synthases"/>
    <property type="match status" value="1"/>
</dbReference>
<dbReference type="GO" id="GO:0008299">
    <property type="term" value="P:isoprenoid biosynthetic process"/>
    <property type="evidence" value="ECO:0007669"/>
    <property type="project" value="InterPro"/>
</dbReference>
<dbReference type="InterPro" id="IPR000092">
    <property type="entry name" value="Polyprenyl_synt"/>
</dbReference>
<dbReference type="InterPro" id="IPR008949">
    <property type="entry name" value="Isoprenoid_synthase_dom_sf"/>
</dbReference>
<evidence type="ECO:0000256" key="3">
    <source>
        <dbReference type="ARBA" id="ARBA00022842"/>
    </source>
</evidence>